<comment type="caution">
    <text evidence="1">The sequence shown here is derived from an EMBL/GenBank/DDBJ whole genome shotgun (WGS) entry which is preliminary data.</text>
</comment>
<dbReference type="EMBL" id="QZAF01000066">
    <property type="protein sequence ID" value="THV74309.1"/>
    <property type="molecule type" value="Genomic_DNA"/>
</dbReference>
<dbReference type="Proteomes" id="UP000304951">
    <property type="component" value="Unassembled WGS sequence"/>
</dbReference>
<gene>
    <name evidence="1" type="ORF">D6D28_02647</name>
</gene>
<proteinExistence type="predicted"/>
<protein>
    <submittedName>
        <fullName evidence="1">Uncharacterized protein</fullName>
    </submittedName>
</protein>
<reference evidence="1 2" key="1">
    <citation type="submission" date="2018-10" db="EMBL/GenBank/DDBJ databases">
        <title>Fifty Aureobasidium pullulans genomes reveal a recombining polyextremotolerant generalist.</title>
        <authorList>
            <person name="Gostincar C."/>
            <person name="Turk M."/>
            <person name="Zajc J."/>
            <person name="Gunde-Cimerman N."/>
        </authorList>
    </citation>
    <scope>NUCLEOTIDE SEQUENCE [LARGE SCALE GENOMIC DNA]</scope>
    <source>
        <strain evidence="1 2">EXF-11900</strain>
    </source>
</reference>
<organism evidence="1 2">
    <name type="scientific">Aureobasidium pullulans</name>
    <name type="common">Black yeast</name>
    <name type="synonym">Pullularia pullulans</name>
    <dbReference type="NCBI Taxonomy" id="5580"/>
    <lineage>
        <taxon>Eukaryota</taxon>
        <taxon>Fungi</taxon>
        <taxon>Dikarya</taxon>
        <taxon>Ascomycota</taxon>
        <taxon>Pezizomycotina</taxon>
        <taxon>Dothideomycetes</taxon>
        <taxon>Dothideomycetidae</taxon>
        <taxon>Dothideales</taxon>
        <taxon>Saccotheciaceae</taxon>
        <taxon>Aureobasidium</taxon>
    </lineage>
</organism>
<evidence type="ECO:0000313" key="2">
    <source>
        <dbReference type="Proteomes" id="UP000304951"/>
    </source>
</evidence>
<accession>A0A4S8STT5</accession>
<dbReference type="AlphaFoldDB" id="A0A4S8STT5"/>
<sequence length="456" mass="50887">MVAAFDDKAGLEICFGSTPSIAAAQTSLAHRWHEHTMLSINLGTLQAGLSTTCFGPAKLELFGARKTAIDYSNPKLVVESVRRRSHCFPGARGKTAGNPPSSPFHIDMFFDNIRYRSDEPVGDPTSRVPDTCIRFDLTDEAISMIKIAIESQTSRPDTFMPESSTPSIFAQETSLSQAFTSLTLAPSTSTEQFHSVFRFLHLPAEVRNQIYDLAVNDLRCKIDTGCNKDSPCKNGLECNKELPLNLYKLHVRMPGLGFTCKQMFREVLSSQLSGHESKFRWAGHESGGALDFSVIQTPMLSQRACRWAKLCAAAGVVISLRHFNFCASFSHGTDPSHKQRLYWNIEASEGVVSVEAAMGSMEVPETTDCMEIWRSNMERGLKEILHQHGTKVLGIAELGAFRLLLQRFSLLSHFRGRNISPQALRSDDPKMIKLKAEYLGCHLETHPWDFYQQTMT</sequence>
<evidence type="ECO:0000313" key="1">
    <source>
        <dbReference type="EMBL" id="THV74309.1"/>
    </source>
</evidence>
<name>A0A4S8STT5_AURPU</name>